<gene>
    <name evidence="2" type="ORF">GCM10023322_65580</name>
</gene>
<dbReference type="Pfam" id="PF17765">
    <property type="entry name" value="MLTR_LBD"/>
    <property type="match status" value="1"/>
</dbReference>
<dbReference type="Proteomes" id="UP001501570">
    <property type="component" value="Unassembled WGS sequence"/>
</dbReference>
<accession>A0ABP9SHL5</accession>
<evidence type="ECO:0000259" key="1">
    <source>
        <dbReference type="PROSITE" id="PS50943"/>
    </source>
</evidence>
<feature type="domain" description="HTH cro/C1-type" evidence="1">
    <location>
        <begin position="19"/>
        <end position="73"/>
    </location>
</feature>
<dbReference type="InterPro" id="IPR001387">
    <property type="entry name" value="Cro/C1-type_HTH"/>
</dbReference>
<dbReference type="CDD" id="cd00093">
    <property type="entry name" value="HTH_XRE"/>
    <property type="match status" value="1"/>
</dbReference>
<evidence type="ECO:0000313" key="2">
    <source>
        <dbReference type="EMBL" id="GAA5196509.1"/>
    </source>
</evidence>
<dbReference type="Pfam" id="PF01381">
    <property type="entry name" value="HTH_3"/>
    <property type="match status" value="1"/>
</dbReference>
<dbReference type="Gene3D" id="3.30.450.180">
    <property type="match status" value="1"/>
</dbReference>
<comment type="caution">
    <text evidence="2">The sequence shown here is derived from an EMBL/GenBank/DDBJ whole genome shotgun (WGS) entry which is preliminary data.</text>
</comment>
<dbReference type="InterPro" id="IPR010982">
    <property type="entry name" value="Lambda_DNA-bd_dom_sf"/>
</dbReference>
<sequence length="272" mass="29757">MLSAVGAARQNGYGFGPLLRQWRLARRLSQEALALAGNVSPRHMSFLETGRSRPSREMVLGLAEQLDLPLRDRNELLLAAGFAPAYLARPDDDPQLRVVNETLRGLLAAHDPYPAAVVDSGWNRLIANEGSRILLAGVAPALLTEPVNIMRLTLHPEGMAPRIRNLGEWSQHLLHRLRRQAIGANSAELAALREELAGYPGVEDRPVVVDDPGRRIALPLEYESEHGTLRFLSVTASFGAPSDITLAGMIIEYLYPADDATRDILTGRARTG</sequence>
<dbReference type="SUPFAM" id="SSF47413">
    <property type="entry name" value="lambda repressor-like DNA-binding domains"/>
    <property type="match status" value="1"/>
</dbReference>
<dbReference type="PROSITE" id="PS50943">
    <property type="entry name" value="HTH_CROC1"/>
    <property type="match status" value="1"/>
</dbReference>
<proteinExistence type="predicted"/>
<reference evidence="3" key="1">
    <citation type="journal article" date="2019" name="Int. J. Syst. Evol. Microbiol.">
        <title>The Global Catalogue of Microorganisms (GCM) 10K type strain sequencing project: providing services to taxonomists for standard genome sequencing and annotation.</title>
        <authorList>
            <consortium name="The Broad Institute Genomics Platform"/>
            <consortium name="The Broad Institute Genome Sequencing Center for Infectious Disease"/>
            <person name="Wu L."/>
            <person name="Ma J."/>
        </authorList>
    </citation>
    <scope>NUCLEOTIDE SEQUENCE [LARGE SCALE GENOMIC DNA]</scope>
    <source>
        <strain evidence="3">JCM 18304</strain>
    </source>
</reference>
<organism evidence="2 3">
    <name type="scientific">Rugosimonospora acidiphila</name>
    <dbReference type="NCBI Taxonomy" id="556531"/>
    <lineage>
        <taxon>Bacteria</taxon>
        <taxon>Bacillati</taxon>
        <taxon>Actinomycetota</taxon>
        <taxon>Actinomycetes</taxon>
        <taxon>Micromonosporales</taxon>
        <taxon>Micromonosporaceae</taxon>
        <taxon>Rugosimonospora</taxon>
    </lineage>
</organism>
<keyword evidence="3" id="KW-1185">Reference proteome</keyword>
<dbReference type="Gene3D" id="1.10.260.40">
    <property type="entry name" value="lambda repressor-like DNA-binding domains"/>
    <property type="match status" value="1"/>
</dbReference>
<protein>
    <submittedName>
        <fullName evidence="2">Helix-turn-helix transcriptional regulator</fullName>
    </submittedName>
</protein>
<dbReference type="EMBL" id="BAABJQ010000026">
    <property type="protein sequence ID" value="GAA5196509.1"/>
    <property type="molecule type" value="Genomic_DNA"/>
</dbReference>
<dbReference type="InterPro" id="IPR041413">
    <property type="entry name" value="MLTR_LBD"/>
</dbReference>
<dbReference type="SMART" id="SM00530">
    <property type="entry name" value="HTH_XRE"/>
    <property type="match status" value="1"/>
</dbReference>
<dbReference type="PANTHER" id="PTHR35010:SF4">
    <property type="entry name" value="BLL5781 PROTEIN"/>
    <property type="match status" value="1"/>
</dbReference>
<name>A0ABP9SHL5_9ACTN</name>
<dbReference type="RefSeq" id="WP_345636227.1">
    <property type="nucleotide sequence ID" value="NZ_BAABJQ010000026.1"/>
</dbReference>
<dbReference type="PANTHER" id="PTHR35010">
    <property type="entry name" value="BLL4672 PROTEIN-RELATED"/>
    <property type="match status" value="1"/>
</dbReference>
<evidence type="ECO:0000313" key="3">
    <source>
        <dbReference type="Proteomes" id="UP001501570"/>
    </source>
</evidence>